<protein>
    <submittedName>
        <fullName evidence="1">Uncharacterized protein</fullName>
    </submittedName>
</protein>
<gene>
    <name evidence="1" type="ORF">J121_633</name>
</gene>
<dbReference type="STRING" id="1306953.J121_633"/>
<organism evidence="1 2">
    <name type="scientific">Qipengyuania citrea LAMA 915</name>
    <dbReference type="NCBI Taxonomy" id="1306953"/>
    <lineage>
        <taxon>Bacteria</taxon>
        <taxon>Pseudomonadati</taxon>
        <taxon>Pseudomonadota</taxon>
        <taxon>Alphaproteobacteria</taxon>
        <taxon>Sphingomonadales</taxon>
        <taxon>Erythrobacteraceae</taxon>
        <taxon>Qipengyuania</taxon>
    </lineage>
</organism>
<dbReference type="Proteomes" id="UP000037446">
    <property type="component" value="Unassembled WGS sequence"/>
</dbReference>
<name>A0A0L1KCD2_9SPHN</name>
<dbReference type="AlphaFoldDB" id="A0A0L1KCD2"/>
<accession>A0A0L1KCD2</accession>
<sequence length="44" mass="4995">MFNEKRAESVPDRLERVRTYGFSQPKASLCRMLQHRDDAGAIGG</sequence>
<proteinExistence type="predicted"/>
<reference evidence="1" key="1">
    <citation type="submission" date="2015-02" db="EMBL/GenBank/DDBJ databases">
        <authorList>
            <person name="Chooi Y.-H."/>
        </authorList>
    </citation>
    <scope>NUCLEOTIDE SEQUENCE [LARGE SCALE GENOMIC DNA]</scope>
    <source>
        <strain evidence="1">LAMA 915</strain>
    </source>
</reference>
<dbReference type="PATRIC" id="fig|1306953.7.peg.642"/>
<dbReference type="EMBL" id="JYNE01000026">
    <property type="protein sequence ID" value="KNH01502.1"/>
    <property type="molecule type" value="Genomic_DNA"/>
</dbReference>
<evidence type="ECO:0000313" key="2">
    <source>
        <dbReference type="Proteomes" id="UP000037446"/>
    </source>
</evidence>
<comment type="caution">
    <text evidence="1">The sequence shown here is derived from an EMBL/GenBank/DDBJ whole genome shotgun (WGS) entry which is preliminary data.</text>
</comment>
<evidence type="ECO:0000313" key="1">
    <source>
        <dbReference type="EMBL" id="KNH01502.1"/>
    </source>
</evidence>